<sequence>MTAFTEQIDAEAEYLLERGKPMPSKNHSKLESRLARLLGNDYEEKYDIYVELSLELNTGRATPDLCLFTPEVSDWLEDEIRVKNAPLGVIEIVSPKQSTQELVDKLDLYFGAGVLSCWIVIPTFKMINIFHTKHDYKTFMNGELLDEKLGIRLNLEEVFK</sequence>
<dbReference type="InterPro" id="IPR012296">
    <property type="entry name" value="Nuclease_put_TT1808"/>
</dbReference>
<organism evidence="3 4">
    <name type="scientific">Emticicia aquatilis</name>
    <dbReference type="NCBI Taxonomy" id="1537369"/>
    <lineage>
        <taxon>Bacteria</taxon>
        <taxon>Pseudomonadati</taxon>
        <taxon>Bacteroidota</taxon>
        <taxon>Cytophagia</taxon>
        <taxon>Cytophagales</taxon>
        <taxon>Leadbetterellaceae</taxon>
        <taxon>Emticicia</taxon>
    </lineage>
</organism>
<protein>
    <recommendedName>
        <fullName evidence="2">Putative restriction endonuclease domain-containing protein</fullName>
    </recommendedName>
</protein>
<dbReference type="RefSeq" id="WP_188769255.1">
    <property type="nucleotide sequence ID" value="NZ_BMKK01000010.1"/>
</dbReference>
<keyword evidence="4" id="KW-1185">Reference proteome</keyword>
<evidence type="ECO:0000259" key="2">
    <source>
        <dbReference type="Pfam" id="PF05685"/>
    </source>
</evidence>
<evidence type="ECO:0000313" key="3">
    <source>
        <dbReference type="EMBL" id="GGD74279.1"/>
    </source>
</evidence>
<comment type="caution">
    <text evidence="3">The sequence shown here is derived from an EMBL/GenBank/DDBJ whole genome shotgun (WGS) entry which is preliminary data.</text>
</comment>
<keyword evidence="1" id="KW-0472">Membrane</keyword>
<reference evidence="3" key="2">
    <citation type="submission" date="2020-09" db="EMBL/GenBank/DDBJ databases">
        <authorList>
            <person name="Sun Q."/>
            <person name="Zhou Y."/>
        </authorList>
    </citation>
    <scope>NUCLEOTIDE SEQUENCE</scope>
    <source>
        <strain evidence="3">CGMCC 1.15958</strain>
    </source>
</reference>
<keyword evidence="1" id="KW-0812">Transmembrane</keyword>
<dbReference type="InterPro" id="IPR011335">
    <property type="entry name" value="Restrct_endonuc-II-like"/>
</dbReference>
<reference evidence="3" key="1">
    <citation type="journal article" date="2014" name="Int. J. Syst. Evol. Microbiol.">
        <title>Complete genome sequence of Corynebacterium casei LMG S-19264T (=DSM 44701T), isolated from a smear-ripened cheese.</title>
        <authorList>
            <consortium name="US DOE Joint Genome Institute (JGI-PGF)"/>
            <person name="Walter F."/>
            <person name="Albersmeier A."/>
            <person name="Kalinowski J."/>
            <person name="Ruckert C."/>
        </authorList>
    </citation>
    <scope>NUCLEOTIDE SEQUENCE</scope>
    <source>
        <strain evidence="3">CGMCC 1.15958</strain>
    </source>
</reference>
<accession>A0A917DW46</accession>
<proteinExistence type="predicted"/>
<dbReference type="CDD" id="cd06260">
    <property type="entry name" value="DUF820-like"/>
    <property type="match status" value="1"/>
</dbReference>
<evidence type="ECO:0000313" key="4">
    <source>
        <dbReference type="Proteomes" id="UP000609064"/>
    </source>
</evidence>
<keyword evidence="1" id="KW-1133">Transmembrane helix</keyword>
<feature type="transmembrane region" description="Helical" evidence="1">
    <location>
        <begin position="108"/>
        <end position="130"/>
    </location>
</feature>
<feature type="domain" description="Putative restriction endonuclease" evidence="2">
    <location>
        <begin position="20"/>
        <end position="137"/>
    </location>
</feature>
<gene>
    <name evidence="3" type="ORF">GCM10011514_42970</name>
</gene>
<dbReference type="EMBL" id="BMKK01000010">
    <property type="protein sequence ID" value="GGD74279.1"/>
    <property type="molecule type" value="Genomic_DNA"/>
</dbReference>
<dbReference type="AlphaFoldDB" id="A0A917DW46"/>
<dbReference type="SUPFAM" id="SSF52980">
    <property type="entry name" value="Restriction endonuclease-like"/>
    <property type="match status" value="1"/>
</dbReference>
<dbReference type="InterPro" id="IPR008538">
    <property type="entry name" value="Uma2"/>
</dbReference>
<dbReference type="Proteomes" id="UP000609064">
    <property type="component" value="Unassembled WGS sequence"/>
</dbReference>
<dbReference type="Pfam" id="PF05685">
    <property type="entry name" value="Uma2"/>
    <property type="match status" value="1"/>
</dbReference>
<evidence type="ECO:0000256" key="1">
    <source>
        <dbReference type="SAM" id="Phobius"/>
    </source>
</evidence>
<name>A0A917DW46_9BACT</name>
<dbReference type="Gene3D" id="3.90.1570.10">
    <property type="entry name" value="tt1808, chain A"/>
    <property type="match status" value="1"/>
</dbReference>